<sequence length="106" mass="12630">MRPDEFLRKYGIDESGGEKGERDHSLRENAWERAVRLHQPNAGTPHDWEDWEHASERFGVDVETTEDPKDPTRSHPELISEEDDQPRVSDWIMTRLRRMRRRITGH</sequence>
<protein>
    <submittedName>
        <fullName evidence="2">Uncharacterized protein</fullName>
    </submittedName>
</protein>
<dbReference type="Proteomes" id="UP000295830">
    <property type="component" value="Unassembled WGS sequence"/>
</dbReference>
<organism evidence="2 3">
    <name type="scientific">Halospina denitrificans</name>
    <dbReference type="NCBI Taxonomy" id="332522"/>
    <lineage>
        <taxon>Bacteria</taxon>
        <taxon>Pseudomonadati</taxon>
        <taxon>Pseudomonadota</taxon>
        <taxon>Gammaproteobacteria</taxon>
        <taxon>Halospina</taxon>
    </lineage>
</organism>
<keyword evidence="3" id="KW-1185">Reference proteome</keyword>
<comment type="caution">
    <text evidence="2">The sequence shown here is derived from an EMBL/GenBank/DDBJ whole genome shotgun (WGS) entry which is preliminary data.</text>
</comment>
<feature type="region of interest" description="Disordered" evidence="1">
    <location>
        <begin position="61"/>
        <end position="87"/>
    </location>
</feature>
<accession>A0A4R7JML5</accession>
<evidence type="ECO:0000256" key="1">
    <source>
        <dbReference type="SAM" id="MobiDB-lite"/>
    </source>
</evidence>
<name>A0A4R7JML5_9GAMM</name>
<dbReference type="AlphaFoldDB" id="A0A4R7JML5"/>
<dbReference type="RefSeq" id="WP_133736476.1">
    <property type="nucleotide sequence ID" value="NZ_SOAX01000005.1"/>
</dbReference>
<proteinExistence type="predicted"/>
<reference evidence="2 3" key="1">
    <citation type="submission" date="2019-03" db="EMBL/GenBank/DDBJ databases">
        <title>Genomic Encyclopedia of Type Strains, Phase IV (KMG-IV): sequencing the most valuable type-strain genomes for metagenomic binning, comparative biology and taxonomic classification.</title>
        <authorList>
            <person name="Goeker M."/>
        </authorList>
    </citation>
    <scope>NUCLEOTIDE SEQUENCE [LARGE SCALE GENOMIC DNA]</scope>
    <source>
        <strain evidence="2 3">DSM 15505</strain>
    </source>
</reference>
<feature type="compositionally biased region" description="Basic and acidic residues" evidence="1">
    <location>
        <begin position="61"/>
        <end position="78"/>
    </location>
</feature>
<dbReference type="OrthoDB" id="5704405at2"/>
<gene>
    <name evidence="2" type="ORF">DES49_2218</name>
</gene>
<evidence type="ECO:0000313" key="2">
    <source>
        <dbReference type="EMBL" id="TDT39300.1"/>
    </source>
</evidence>
<evidence type="ECO:0000313" key="3">
    <source>
        <dbReference type="Proteomes" id="UP000295830"/>
    </source>
</evidence>
<feature type="region of interest" description="Disordered" evidence="1">
    <location>
        <begin position="1"/>
        <end position="25"/>
    </location>
</feature>
<dbReference type="EMBL" id="SOAX01000005">
    <property type="protein sequence ID" value="TDT39300.1"/>
    <property type="molecule type" value="Genomic_DNA"/>
</dbReference>